<organism evidence="5 6">
    <name type="scientific">Koribacter versatilis (strain Ellin345)</name>
    <dbReference type="NCBI Taxonomy" id="204669"/>
    <lineage>
        <taxon>Bacteria</taxon>
        <taxon>Pseudomonadati</taxon>
        <taxon>Acidobacteriota</taxon>
        <taxon>Terriglobia</taxon>
        <taxon>Terriglobales</taxon>
        <taxon>Candidatus Korobacteraceae</taxon>
        <taxon>Candidatus Korobacter</taxon>
    </lineage>
</organism>
<keyword evidence="6" id="KW-1185">Reference proteome</keyword>
<reference evidence="5 6" key="1">
    <citation type="journal article" date="2009" name="Appl. Environ. Microbiol.">
        <title>Three genomes from the phylum Acidobacteria provide insight into the lifestyles of these microorganisms in soils.</title>
        <authorList>
            <person name="Ward N.L."/>
            <person name="Challacombe J.F."/>
            <person name="Janssen P.H."/>
            <person name="Henrissat B."/>
            <person name="Coutinho P.M."/>
            <person name="Wu M."/>
            <person name="Xie G."/>
            <person name="Haft D.H."/>
            <person name="Sait M."/>
            <person name="Badger J."/>
            <person name="Barabote R.D."/>
            <person name="Bradley B."/>
            <person name="Brettin T.S."/>
            <person name="Brinkac L.M."/>
            <person name="Bruce D."/>
            <person name="Creasy T."/>
            <person name="Daugherty S.C."/>
            <person name="Davidsen T.M."/>
            <person name="DeBoy R.T."/>
            <person name="Detter J.C."/>
            <person name="Dodson R.J."/>
            <person name="Durkin A.S."/>
            <person name="Ganapathy A."/>
            <person name="Gwinn-Giglio M."/>
            <person name="Han C.S."/>
            <person name="Khouri H."/>
            <person name="Kiss H."/>
            <person name="Kothari S.P."/>
            <person name="Madupu R."/>
            <person name="Nelson K.E."/>
            <person name="Nelson W.C."/>
            <person name="Paulsen I."/>
            <person name="Penn K."/>
            <person name="Ren Q."/>
            <person name="Rosovitz M.J."/>
            <person name="Selengut J.D."/>
            <person name="Shrivastava S."/>
            <person name="Sullivan S.A."/>
            <person name="Tapia R."/>
            <person name="Thompson L.S."/>
            <person name="Watkins K.L."/>
            <person name="Yang Q."/>
            <person name="Yu C."/>
            <person name="Zafar N."/>
            <person name="Zhou L."/>
            <person name="Kuske C.R."/>
        </authorList>
    </citation>
    <scope>NUCLEOTIDE SEQUENCE [LARGE SCALE GENOMIC DNA]</scope>
    <source>
        <strain evidence="5 6">Ellin345</strain>
    </source>
</reference>
<dbReference type="Gene3D" id="3.80.30.30">
    <property type="match status" value="1"/>
</dbReference>
<gene>
    <name evidence="5" type="ordered locus">Acid345_0620</name>
</gene>
<keyword evidence="1" id="KW-0479">Metal-binding</keyword>
<dbReference type="SUPFAM" id="SSF102114">
    <property type="entry name" value="Radical SAM enzymes"/>
    <property type="match status" value="1"/>
</dbReference>
<name>Q1IU25_KORVE</name>
<evidence type="ECO:0000259" key="4">
    <source>
        <dbReference type="SMART" id="SM00729"/>
    </source>
</evidence>
<keyword evidence="3" id="KW-0411">Iron-sulfur</keyword>
<evidence type="ECO:0000256" key="3">
    <source>
        <dbReference type="ARBA" id="ARBA00023014"/>
    </source>
</evidence>
<dbReference type="SFLD" id="SFLDS00029">
    <property type="entry name" value="Radical_SAM"/>
    <property type="match status" value="1"/>
</dbReference>
<dbReference type="HOGENOM" id="CLU_015525_1_1_0"/>
<sequence>MCHMSALPKFDAPPLLAYEPRSAGPISPTLVGIAKLAAEGESIRLGHEVEYLTLPARSLLNRCSTPRMPFTWTINPYRGCEFACKYCYARYTHEFMELRDNTEFERKIFVKQQASNLLRRDLRKVKPGEEIAIGTATDPYQPAERRYEVTRGILEEFALHRGFHIGVITKSQLILRDLELLRRVAENNHVSVNLTITTLDAKLARILEPRAPRPDLRLNAIKLLNEAGIPCGVSCAPVLPGITDSAKDLDALVAAAHAHGARSIFANPLFLKPCSASVFMPFLEKEFPHLAENYRKRYGKNAFVPDAYRKRIQQLMSSLKRKHGFAAHRVQFEDRRPIVADEPAQMGLFG</sequence>
<evidence type="ECO:0000313" key="5">
    <source>
        <dbReference type="EMBL" id="ABF39625.1"/>
    </source>
</evidence>
<dbReference type="STRING" id="204669.Acid345_0620"/>
<dbReference type="GO" id="GO:0046872">
    <property type="term" value="F:metal ion binding"/>
    <property type="evidence" value="ECO:0007669"/>
    <property type="project" value="UniProtKB-KW"/>
</dbReference>
<dbReference type="InterPro" id="IPR007197">
    <property type="entry name" value="rSAM"/>
</dbReference>
<dbReference type="PANTHER" id="PTHR43432">
    <property type="entry name" value="SLR0285 PROTEIN"/>
    <property type="match status" value="1"/>
</dbReference>
<keyword evidence="2" id="KW-0408">Iron</keyword>
<dbReference type="PANTHER" id="PTHR43432:SF3">
    <property type="entry name" value="SLR0285 PROTEIN"/>
    <property type="match status" value="1"/>
</dbReference>
<dbReference type="GO" id="GO:0051536">
    <property type="term" value="F:iron-sulfur cluster binding"/>
    <property type="evidence" value="ECO:0007669"/>
    <property type="project" value="UniProtKB-KW"/>
</dbReference>
<dbReference type="SMART" id="SM00729">
    <property type="entry name" value="Elp3"/>
    <property type="match status" value="1"/>
</dbReference>
<evidence type="ECO:0000313" key="6">
    <source>
        <dbReference type="Proteomes" id="UP000002432"/>
    </source>
</evidence>
<proteinExistence type="predicted"/>
<dbReference type="EMBL" id="CP000360">
    <property type="protein sequence ID" value="ABF39625.1"/>
    <property type="molecule type" value="Genomic_DNA"/>
</dbReference>
<dbReference type="eggNOG" id="COG1533">
    <property type="taxonomic scope" value="Bacteria"/>
</dbReference>
<dbReference type="EnsemblBacteria" id="ABF39625">
    <property type="protein sequence ID" value="ABF39625"/>
    <property type="gene ID" value="Acid345_0620"/>
</dbReference>
<dbReference type="CDD" id="cd01335">
    <property type="entry name" value="Radical_SAM"/>
    <property type="match status" value="1"/>
</dbReference>
<dbReference type="InterPro" id="IPR040086">
    <property type="entry name" value="MJ0683-like"/>
</dbReference>
<feature type="domain" description="Elp3/MiaA/NifB-like radical SAM core" evidence="4">
    <location>
        <begin position="70"/>
        <end position="300"/>
    </location>
</feature>
<dbReference type="KEGG" id="aba:Acid345_0620"/>
<dbReference type="Proteomes" id="UP000002432">
    <property type="component" value="Chromosome"/>
</dbReference>
<dbReference type="GO" id="GO:0003824">
    <property type="term" value="F:catalytic activity"/>
    <property type="evidence" value="ECO:0007669"/>
    <property type="project" value="InterPro"/>
</dbReference>
<dbReference type="InterPro" id="IPR058240">
    <property type="entry name" value="rSAM_sf"/>
</dbReference>
<dbReference type="AlphaFoldDB" id="Q1IU25"/>
<dbReference type="SFLD" id="SFLDG01084">
    <property type="entry name" value="Uncharacterised_Radical_SAM_Su"/>
    <property type="match status" value="1"/>
</dbReference>
<evidence type="ECO:0000256" key="2">
    <source>
        <dbReference type="ARBA" id="ARBA00023004"/>
    </source>
</evidence>
<accession>Q1IU25</accession>
<dbReference type="InterPro" id="IPR006638">
    <property type="entry name" value="Elp3/MiaA/NifB-like_rSAM"/>
</dbReference>
<evidence type="ECO:0000256" key="1">
    <source>
        <dbReference type="ARBA" id="ARBA00022723"/>
    </source>
</evidence>
<protein>
    <submittedName>
        <fullName evidence="5">Fe-S protein, radical SAM family</fullName>
    </submittedName>
</protein>
<dbReference type="Pfam" id="PF04055">
    <property type="entry name" value="Radical_SAM"/>
    <property type="match status" value="1"/>
</dbReference>